<name>A0A9D2M6G3_9FIRM</name>
<dbReference type="EMBL" id="DWYG01000086">
    <property type="protein sequence ID" value="HJB41952.1"/>
    <property type="molecule type" value="Genomic_DNA"/>
</dbReference>
<organism evidence="1 2">
    <name type="scientific">Candidatus Gemmiger avicola</name>
    <dbReference type="NCBI Taxonomy" id="2838605"/>
    <lineage>
        <taxon>Bacteria</taxon>
        <taxon>Bacillati</taxon>
        <taxon>Bacillota</taxon>
        <taxon>Clostridia</taxon>
        <taxon>Eubacteriales</taxon>
        <taxon>Gemmiger</taxon>
    </lineage>
</organism>
<reference evidence="1" key="2">
    <citation type="submission" date="2021-04" db="EMBL/GenBank/DDBJ databases">
        <authorList>
            <person name="Gilroy R."/>
        </authorList>
    </citation>
    <scope>NUCLEOTIDE SEQUENCE</scope>
    <source>
        <strain evidence="1">ChiBcec8-13705</strain>
    </source>
</reference>
<dbReference type="Proteomes" id="UP000886803">
    <property type="component" value="Unassembled WGS sequence"/>
</dbReference>
<proteinExistence type="predicted"/>
<evidence type="ECO:0000313" key="2">
    <source>
        <dbReference type="Proteomes" id="UP000886803"/>
    </source>
</evidence>
<comment type="caution">
    <text evidence="1">The sequence shown here is derived from an EMBL/GenBank/DDBJ whole genome shotgun (WGS) entry which is preliminary data.</text>
</comment>
<reference evidence="1" key="1">
    <citation type="journal article" date="2021" name="PeerJ">
        <title>Extensive microbial diversity within the chicken gut microbiome revealed by metagenomics and culture.</title>
        <authorList>
            <person name="Gilroy R."/>
            <person name="Ravi A."/>
            <person name="Getino M."/>
            <person name="Pursley I."/>
            <person name="Horton D.L."/>
            <person name="Alikhan N.F."/>
            <person name="Baker D."/>
            <person name="Gharbi K."/>
            <person name="Hall N."/>
            <person name="Watson M."/>
            <person name="Adriaenssens E.M."/>
            <person name="Foster-Nyarko E."/>
            <person name="Jarju S."/>
            <person name="Secka A."/>
            <person name="Antonio M."/>
            <person name="Oren A."/>
            <person name="Chaudhuri R.R."/>
            <person name="La Ragione R."/>
            <person name="Hildebrand F."/>
            <person name="Pallen M.J."/>
        </authorList>
    </citation>
    <scope>NUCLEOTIDE SEQUENCE</scope>
    <source>
        <strain evidence="1">ChiBcec8-13705</strain>
    </source>
</reference>
<gene>
    <name evidence="1" type="ORF">H9945_05570</name>
</gene>
<sequence>MKNERKIDGNGCGLDEFTIGNNQLGFSILGSHIDIEFVGKEDSPSRERVKSMVMDAYAERVKKWQ</sequence>
<evidence type="ECO:0000313" key="1">
    <source>
        <dbReference type="EMBL" id="HJB41952.1"/>
    </source>
</evidence>
<dbReference type="AlphaFoldDB" id="A0A9D2M6G3"/>
<protein>
    <submittedName>
        <fullName evidence="1">Uncharacterized protein</fullName>
    </submittedName>
</protein>
<accession>A0A9D2M6G3</accession>